<keyword evidence="1" id="KW-0472">Membrane</keyword>
<evidence type="ECO:0000313" key="2">
    <source>
        <dbReference type="EMBL" id="KHJ95912.1"/>
    </source>
</evidence>
<dbReference type="Proteomes" id="UP000053660">
    <property type="component" value="Unassembled WGS sequence"/>
</dbReference>
<feature type="transmembrane region" description="Helical" evidence="1">
    <location>
        <begin position="165"/>
        <end position="184"/>
    </location>
</feature>
<feature type="transmembrane region" description="Helical" evidence="1">
    <location>
        <begin position="196"/>
        <end position="216"/>
    </location>
</feature>
<keyword evidence="3" id="KW-1185">Reference proteome</keyword>
<gene>
    <name evidence="2" type="ORF">OESDEN_04132</name>
</gene>
<feature type="transmembrane region" description="Helical" evidence="1">
    <location>
        <begin position="122"/>
        <end position="145"/>
    </location>
</feature>
<protein>
    <submittedName>
        <fullName evidence="2">Uncharacterized protein</fullName>
    </submittedName>
</protein>
<accession>A0A0B1TJA2</accession>
<dbReference type="AlphaFoldDB" id="A0A0B1TJA2"/>
<dbReference type="GO" id="GO:0005789">
    <property type="term" value="C:endoplasmic reticulum membrane"/>
    <property type="evidence" value="ECO:0007669"/>
    <property type="project" value="TreeGrafter"/>
</dbReference>
<dbReference type="GO" id="GO:0006506">
    <property type="term" value="P:GPI anchor biosynthetic process"/>
    <property type="evidence" value="ECO:0007669"/>
    <property type="project" value="TreeGrafter"/>
</dbReference>
<reference evidence="2 3" key="1">
    <citation type="submission" date="2014-03" db="EMBL/GenBank/DDBJ databases">
        <title>Draft genome of the hookworm Oesophagostomum dentatum.</title>
        <authorList>
            <person name="Mitreva M."/>
        </authorList>
    </citation>
    <scope>NUCLEOTIDE SEQUENCE [LARGE SCALE GENOMIC DNA]</scope>
    <source>
        <strain evidence="2 3">OD-Hann</strain>
    </source>
</reference>
<evidence type="ECO:0000313" key="3">
    <source>
        <dbReference type="Proteomes" id="UP000053660"/>
    </source>
</evidence>
<dbReference type="GO" id="GO:0000139">
    <property type="term" value="C:Golgi membrane"/>
    <property type="evidence" value="ECO:0007669"/>
    <property type="project" value="InterPro"/>
</dbReference>
<proteinExistence type="predicted"/>
<feature type="transmembrane region" description="Helical" evidence="1">
    <location>
        <begin position="47"/>
        <end position="71"/>
    </location>
</feature>
<keyword evidence="1" id="KW-0812">Transmembrane</keyword>
<dbReference type="InterPro" id="IPR039545">
    <property type="entry name" value="PGAP2"/>
</dbReference>
<name>A0A0B1TJA2_OESDE</name>
<dbReference type="PANTHER" id="PTHR12892">
    <property type="entry name" value="FGF RECEPTOR ACTIVATING PROTEIN 1"/>
    <property type="match status" value="1"/>
</dbReference>
<sequence length="242" mass="27602">MNFLFWAMNEVFHDTFKAPKSKRENRSLKQGFIDDNNEDQSYFNFPVLWPAIGTAIFCTTSFVAAIVGSLYKDYIPTELELKRMFFHPYGTVGFKCNTTLPLPENGIPSILNLFETNVIGNVLFRLCVCIPMVVRMFVSNCYSFLLRAEYEELPFFFRVSIEVIPLLTAIEVVTLALFSIITVHSDFPEVNRICKVVFVMTAGVNLVLTAAVQYSFSKSSLQVCSSSRRTIPYFERIPAMIL</sequence>
<organism evidence="2 3">
    <name type="scientific">Oesophagostomum dentatum</name>
    <name type="common">Nodular worm</name>
    <dbReference type="NCBI Taxonomy" id="61180"/>
    <lineage>
        <taxon>Eukaryota</taxon>
        <taxon>Metazoa</taxon>
        <taxon>Ecdysozoa</taxon>
        <taxon>Nematoda</taxon>
        <taxon>Chromadorea</taxon>
        <taxon>Rhabditida</taxon>
        <taxon>Rhabditina</taxon>
        <taxon>Rhabditomorpha</taxon>
        <taxon>Strongyloidea</taxon>
        <taxon>Strongylidae</taxon>
        <taxon>Oesophagostomum</taxon>
    </lineage>
</organism>
<dbReference type="OrthoDB" id="5847023at2759"/>
<dbReference type="PANTHER" id="PTHR12892:SF8">
    <property type="entry name" value="PROTEIN CBG16685"/>
    <property type="match status" value="1"/>
</dbReference>
<evidence type="ECO:0000256" key="1">
    <source>
        <dbReference type="SAM" id="Phobius"/>
    </source>
</evidence>
<keyword evidence="1" id="KW-1133">Transmembrane helix</keyword>
<dbReference type="EMBL" id="KN549809">
    <property type="protein sequence ID" value="KHJ95912.1"/>
    <property type="molecule type" value="Genomic_DNA"/>
</dbReference>